<feature type="transmembrane region" description="Helical" evidence="2">
    <location>
        <begin position="346"/>
        <end position="369"/>
    </location>
</feature>
<accession>A0ABU8LAS8</accession>
<dbReference type="EMBL" id="JBBDGM010000005">
    <property type="protein sequence ID" value="MEJ1088208.1"/>
    <property type="molecule type" value="Genomic_DNA"/>
</dbReference>
<gene>
    <name evidence="3" type="ORF">WDU99_07755</name>
</gene>
<feature type="transmembrane region" description="Helical" evidence="2">
    <location>
        <begin position="59"/>
        <end position="75"/>
    </location>
</feature>
<feature type="transmembrane region" description="Helical" evidence="2">
    <location>
        <begin position="218"/>
        <end position="237"/>
    </location>
</feature>
<feature type="region of interest" description="Disordered" evidence="1">
    <location>
        <begin position="373"/>
        <end position="421"/>
    </location>
</feature>
<protein>
    <recommendedName>
        <fullName evidence="5">NnrS family protein</fullName>
    </recommendedName>
</protein>
<feature type="transmembrane region" description="Helical" evidence="2">
    <location>
        <begin position="108"/>
        <end position="128"/>
    </location>
</feature>
<dbReference type="RefSeq" id="WP_337331874.1">
    <property type="nucleotide sequence ID" value="NZ_JBBDGM010000005.1"/>
</dbReference>
<feature type="transmembrane region" description="Helical" evidence="2">
    <location>
        <begin position="315"/>
        <end position="334"/>
    </location>
</feature>
<evidence type="ECO:0000256" key="1">
    <source>
        <dbReference type="SAM" id="MobiDB-lite"/>
    </source>
</evidence>
<evidence type="ECO:0000313" key="4">
    <source>
        <dbReference type="Proteomes" id="UP001371224"/>
    </source>
</evidence>
<name>A0ABU8LAS8_9MICO</name>
<organism evidence="3 4">
    <name type="scientific">Microbacterium bandirmense</name>
    <dbReference type="NCBI Taxonomy" id="3122050"/>
    <lineage>
        <taxon>Bacteria</taxon>
        <taxon>Bacillati</taxon>
        <taxon>Actinomycetota</taxon>
        <taxon>Actinomycetes</taxon>
        <taxon>Micrococcales</taxon>
        <taxon>Microbacteriaceae</taxon>
        <taxon>Microbacterium</taxon>
    </lineage>
</organism>
<keyword evidence="2" id="KW-0472">Membrane</keyword>
<feature type="transmembrane region" description="Helical" evidence="2">
    <location>
        <begin position="282"/>
        <end position="303"/>
    </location>
</feature>
<evidence type="ECO:0008006" key="5">
    <source>
        <dbReference type="Google" id="ProtNLM"/>
    </source>
</evidence>
<feature type="transmembrane region" description="Helical" evidence="2">
    <location>
        <begin position="135"/>
        <end position="157"/>
    </location>
</feature>
<feature type="transmembrane region" description="Helical" evidence="2">
    <location>
        <begin position="249"/>
        <end position="270"/>
    </location>
</feature>
<feature type="transmembrane region" description="Helical" evidence="2">
    <location>
        <begin position="163"/>
        <end position="180"/>
    </location>
</feature>
<keyword evidence="2" id="KW-1133">Transmembrane helix</keyword>
<feature type="transmembrane region" description="Helical" evidence="2">
    <location>
        <begin position="192"/>
        <end position="212"/>
    </location>
</feature>
<reference evidence="3 4" key="1">
    <citation type="submission" date="2024-02" db="EMBL/GenBank/DDBJ databases">
        <authorList>
            <person name="Saticioglu I.B."/>
        </authorList>
    </citation>
    <scope>NUCLEOTIDE SEQUENCE [LARGE SCALE GENOMIC DNA]</scope>
    <source>
        <strain evidence="3 4">Mu-80</strain>
    </source>
</reference>
<proteinExistence type="predicted"/>
<sequence length="421" mass="44167">MSAPTPRAARGARGTQGGRGSWRMLWMLPAGLALLAGLDAGLLLLGLDAPVTTERLPDVHGMLLVLGFVGTLISLERATALARPIGFIAPALLGIGGVLLVADPVPLTAAKAVLAAGAASFVLLYIPLWRRQYDAALLTQLLGAGLALAGALIWLGQDTMTRVIPWLIGFLVLTIAAERVELARITMGPRAGIRLLVHAWAVTGALVVGLVLPDAGAILLGITLLSLTGWLIVHDVARRTIRATGVTRYMAACILAGYVWLAVAGLVLLLGEPTEQAAYDAVIHAVFLGYTFSMIMAHATTILPAVLRIPLPYRPAFWVPIALLQVALIVRVWVGDGLGMPVAWQIGGVLGVAALLLFLLTAVTSAILGPPKSPDAGARASQHQHRAHETQELSRNAGGLELKPPADRAISSIPVEQKDAE</sequence>
<evidence type="ECO:0000313" key="3">
    <source>
        <dbReference type="EMBL" id="MEJ1088208.1"/>
    </source>
</evidence>
<dbReference type="Proteomes" id="UP001371224">
    <property type="component" value="Unassembled WGS sequence"/>
</dbReference>
<comment type="caution">
    <text evidence="3">The sequence shown here is derived from an EMBL/GenBank/DDBJ whole genome shotgun (WGS) entry which is preliminary data.</text>
</comment>
<feature type="transmembrane region" description="Helical" evidence="2">
    <location>
        <begin position="25"/>
        <end position="47"/>
    </location>
</feature>
<evidence type="ECO:0000256" key="2">
    <source>
        <dbReference type="SAM" id="Phobius"/>
    </source>
</evidence>
<keyword evidence="4" id="KW-1185">Reference proteome</keyword>
<keyword evidence="2" id="KW-0812">Transmembrane</keyword>
<feature type="transmembrane region" description="Helical" evidence="2">
    <location>
        <begin position="82"/>
        <end position="102"/>
    </location>
</feature>